<reference evidence="2" key="1">
    <citation type="journal article" date="2022" name="bioRxiv">
        <title>Sequencing and chromosome-scale assembly of the giantPleurodeles waltlgenome.</title>
        <authorList>
            <person name="Brown T."/>
            <person name="Elewa A."/>
            <person name="Iarovenko S."/>
            <person name="Subramanian E."/>
            <person name="Araus A.J."/>
            <person name="Petzold A."/>
            <person name="Susuki M."/>
            <person name="Suzuki K.-i.T."/>
            <person name="Hayashi T."/>
            <person name="Toyoda A."/>
            <person name="Oliveira C."/>
            <person name="Osipova E."/>
            <person name="Leigh N.D."/>
            <person name="Simon A."/>
            <person name="Yun M.H."/>
        </authorList>
    </citation>
    <scope>NUCLEOTIDE SEQUENCE</scope>
    <source>
        <strain evidence="2">20211129_DDA</strain>
        <tissue evidence="2">Liver</tissue>
    </source>
</reference>
<name>A0AAV7W0H2_PLEWA</name>
<dbReference type="EMBL" id="JANPWB010000002">
    <property type="protein sequence ID" value="KAJ1206186.1"/>
    <property type="molecule type" value="Genomic_DNA"/>
</dbReference>
<protein>
    <submittedName>
        <fullName evidence="2">Uncharacterized protein</fullName>
    </submittedName>
</protein>
<dbReference type="Proteomes" id="UP001066276">
    <property type="component" value="Chromosome 1_2"/>
</dbReference>
<gene>
    <name evidence="2" type="ORF">NDU88_001595</name>
</gene>
<evidence type="ECO:0000313" key="2">
    <source>
        <dbReference type="EMBL" id="KAJ1206186.1"/>
    </source>
</evidence>
<sequence>MGVRQMADGGGDLPGGMVTKEEVRWRGPGVPRVQNELRSGGKWRRTSGREGKQPQGFPSGGKAVESAQAPRPAGREGKQLQGFPSGGKAVESAQAAGVLVLD</sequence>
<proteinExistence type="predicted"/>
<feature type="region of interest" description="Disordered" evidence="1">
    <location>
        <begin position="1"/>
        <end position="102"/>
    </location>
</feature>
<accession>A0AAV7W0H2</accession>
<dbReference type="AlphaFoldDB" id="A0AAV7W0H2"/>
<comment type="caution">
    <text evidence="2">The sequence shown here is derived from an EMBL/GenBank/DDBJ whole genome shotgun (WGS) entry which is preliminary data.</text>
</comment>
<evidence type="ECO:0000313" key="3">
    <source>
        <dbReference type="Proteomes" id="UP001066276"/>
    </source>
</evidence>
<evidence type="ECO:0000256" key="1">
    <source>
        <dbReference type="SAM" id="MobiDB-lite"/>
    </source>
</evidence>
<keyword evidence="3" id="KW-1185">Reference proteome</keyword>
<organism evidence="2 3">
    <name type="scientific">Pleurodeles waltl</name>
    <name type="common">Iberian ribbed newt</name>
    <dbReference type="NCBI Taxonomy" id="8319"/>
    <lineage>
        <taxon>Eukaryota</taxon>
        <taxon>Metazoa</taxon>
        <taxon>Chordata</taxon>
        <taxon>Craniata</taxon>
        <taxon>Vertebrata</taxon>
        <taxon>Euteleostomi</taxon>
        <taxon>Amphibia</taxon>
        <taxon>Batrachia</taxon>
        <taxon>Caudata</taxon>
        <taxon>Salamandroidea</taxon>
        <taxon>Salamandridae</taxon>
        <taxon>Pleurodelinae</taxon>
        <taxon>Pleurodeles</taxon>
    </lineage>
</organism>